<accession>A0A2P2NHP6</accession>
<evidence type="ECO:0000256" key="1">
    <source>
        <dbReference type="SAM" id="SignalP"/>
    </source>
</evidence>
<proteinExistence type="predicted"/>
<keyword evidence="1" id="KW-0732">Signal</keyword>
<organism evidence="2">
    <name type="scientific">Rhizophora mucronata</name>
    <name type="common">Asiatic mangrove</name>
    <dbReference type="NCBI Taxonomy" id="61149"/>
    <lineage>
        <taxon>Eukaryota</taxon>
        <taxon>Viridiplantae</taxon>
        <taxon>Streptophyta</taxon>
        <taxon>Embryophyta</taxon>
        <taxon>Tracheophyta</taxon>
        <taxon>Spermatophyta</taxon>
        <taxon>Magnoliopsida</taxon>
        <taxon>eudicotyledons</taxon>
        <taxon>Gunneridae</taxon>
        <taxon>Pentapetalae</taxon>
        <taxon>rosids</taxon>
        <taxon>fabids</taxon>
        <taxon>Malpighiales</taxon>
        <taxon>Rhizophoraceae</taxon>
        <taxon>Rhizophora</taxon>
    </lineage>
</organism>
<name>A0A2P2NHP6_RHIMU</name>
<evidence type="ECO:0000313" key="2">
    <source>
        <dbReference type="EMBL" id="MBX41977.1"/>
    </source>
</evidence>
<reference evidence="2" key="1">
    <citation type="submission" date="2018-02" db="EMBL/GenBank/DDBJ databases">
        <title>Rhizophora mucronata_Transcriptome.</title>
        <authorList>
            <person name="Meera S.P."/>
            <person name="Sreeshan A."/>
            <person name="Augustine A."/>
        </authorList>
    </citation>
    <scope>NUCLEOTIDE SEQUENCE</scope>
    <source>
        <tissue evidence="2">Leaf</tissue>
    </source>
</reference>
<protein>
    <submittedName>
        <fullName evidence="2">Uncharacterized protein</fullName>
    </submittedName>
</protein>
<dbReference type="AlphaFoldDB" id="A0A2P2NHP6"/>
<feature type="chain" id="PRO_5015104839" evidence="1">
    <location>
        <begin position="16"/>
        <end position="44"/>
    </location>
</feature>
<sequence>MHSILCCICLWHASAHLHSNTLFYQYLNISAMKDQTFNPKQCTN</sequence>
<dbReference type="EMBL" id="GGEC01061493">
    <property type="protein sequence ID" value="MBX41977.1"/>
    <property type="molecule type" value="Transcribed_RNA"/>
</dbReference>
<feature type="signal peptide" evidence="1">
    <location>
        <begin position="1"/>
        <end position="15"/>
    </location>
</feature>